<evidence type="ECO:0000313" key="1">
    <source>
        <dbReference type="EMBL" id="SVB82439.1"/>
    </source>
</evidence>
<gene>
    <name evidence="1" type="ORF">METZ01_LOCUS235293</name>
</gene>
<organism evidence="1">
    <name type="scientific">marine metagenome</name>
    <dbReference type="NCBI Taxonomy" id="408172"/>
    <lineage>
        <taxon>unclassified sequences</taxon>
        <taxon>metagenomes</taxon>
        <taxon>ecological metagenomes</taxon>
    </lineage>
</organism>
<sequence>MSLLLAAHGVFAQGQHAGNDESALGTVHFPTSCRADVQPQFNQAIALLHSFWFPAAIDAFEKVLEVDSSCGISYWGIALA</sequence>
<dbReference type="EMBL" id="UINC01059244">
    <property type="protein sequence ID" value="SVB82439.1"/>
    <property type="molecule type" value="Genomic_DNA"/>
</dbReference>
<name>A0A382H5I2_9ZZZZ</name>
<reference evidence="1" key="1">
    <citation type="submission" date="2018-05" db="EMBL/GenBank/DDBJ databases">
        <authorList>
            <person name="Lanie J.A."/>
            <person name="Ng W.-L."/>
            <person name="Kazmierczak K.M."/>
            <person name="Andrzejewski T.M."/>
            <person name="Davidsen T.M."/>
            <person name="Wayne K.J."/>
            <person name="Tettelin H."/>
            <person name="Glass J.I."/>
            <person name="Rusch D."/>
            <person name="Podicherti R."/>
            <person name="Tsui H.-C.T."/>
            <person name="Winkler M.E."/>
        </authorList>
    </citation>
    <scope>NUCLEOTIDE SEQUENCE</scope>
</reference>
<accession>A0A382H5I2</accession>
<dbReference type="AlphaFoldDB" id="A0A382H5I2"/>
<protein>
    <recommendedName>
        <fullName evidence="2">Tetratricopeptide repeat protein</fullName>
    </recommendedName>
</protein>
<proteinExistence type="predicted"/>
<feature type="non-terminal residue" evidence="1">
    <location>
        <position position="80"/>
    </location>
</feature>
<evidence type="ECO:0008006" key="2">
    <source>
        <dbReference type="Google" id="ProtNLM"/>
    </source>
</evidence>